<dbReference type="InterPro" id="IPR000600">
    <property type="entry name" value="ROK"/>
</dbReference>
<reference evidence="2 3" key="1">
    <citation type="submission" date="2019-12" db="EMBL/GenBank/DDBJ databases">
        <title>Roseobacter cerasinus sp. nov., isolated from seawater around aquaculture.</title>
        <authorList>
            <person name="Muramatsu S."/>
            <person name="Takabe Y."/>
            <person name="Mori K."/>
            <person name="Takaichi S."/>
            <person name="Hanada S."/>
        </authorList>
    </citation>
    <scope>NUCLEOTIDE SEQUENCE [LARGE SCALE GENOMIC DNA]</scope>
    <source>
        <strain evidence="2 3">AI77</strain>
    </source>
</reference>
<dbReference type="SUPFAM" id="SSF46785">
    <property type="entry name" value="Winged helix' DNA-binding domain"/>
    <property type="match status" value="1"/>
</dbReference>
<protein>
    <submittedName>
        <fullName evidence="2">Sugar kinase</fullName>
    </submittedName>
</protein>
<dbReference type="GO" id="GO:0016301">
    <property type="term" value="F:kinase activity"/>
    <property type="evidence" value="ECO:0007669"/>
    <property type="project" value="UniProtKB-KW"/>
</dbReference>
<dbReference type="Gene3D" id="1.10.10.10">
    <property type="entry name" value="Winged helix-like DNA-binding domain superfamily/Winged helix DNA-binding domain"/>
    <property type="match status" value="1"/>
</dbReference>
<keyword evidence="3" id="KW-1185">Reference proteome</keyword>
<dbReference type="InterPro" id="IPR043129">
    <property type="entry name" value="ATPase_NBD"/>
</dbReference>
<evidence type="ECO:0000313" key="2">
    <source>
        <dbReference type="EMBL" id="GFE49796.1"/>
    </source>
</evidence>
<dbReference type="Proteomes" id="UP000436522">
    <property type="component" value="Unassembled WGS sequence"/>
</dbReference>
<keyword evidence="2" id="KW-0418">Kinase</keyword>
<name>A0A640VU92_9RHOB</name>
<dbReference type="InterPro" id="IPR036390">
    <property type="entry name" value="WH_DNA-bd_sf"/>
</dbReference>
<dbReference type="Gene3D" id="3.30.420.40">
    <property type="match status" value="2"/>
</dbReference>
<sequence>MLMKTRDMSGLMDGDKVKGLSIGVNQRGVRNHNERLLLSMVLRHGALPGSDLARMAGLSPQTVSVILRKLENDGLLARGEPQRGRVGKPSIPMDLSPEGVFAFGLKIGRRSAELLLLNFKGRVIRQLHLSYAYPSPEVVFGFLENGIDTLMQELSTAQQERLCGIGVASPFELWKWHDLSGPAAEDFSSWQDIHFADEVAKFSALPLFVCNDATAACRAEHLYGLGKEYRDYAYVYIGSFIGGGVVLNHTVFEGNQGNAGALGSLRSTGPLGESRQLIDVASLHLLEARLVEVGLDPKQLWRQPQDWSALSRYVDPWIGETAQELAKAALSICSVIDFEAILIDGAFPAAVRVELVDRVRRYLVTQDTRGLLTPRIEAGEIGFNARAIGAASGPIFSQFFLNTNAGLSSV</sequence>
<comment type="similarity">
    <text evidence="1">Belongs to the ROK (NagC/XylR) family.</text>
</comment>
<dbReference type="GO" id="GO:0003700">
    <property type="term" value="F:DNA-binding transcription factor activity"/>
    <property type="evidence" value="ECO:0007669"/>
    <property type="project" value="InterPro"/>
</dbReference>
<dbReference type="PANTHER" id="PTHR18964">
    <property type="entry name" value="ROK (REPRESSOR, ORF, KINASE) FAMILY"/>
    <property type="match status" value="1"/>
</dbReference>
<gene>
    <name evidence="2" type="primary">frcR</name>
    <name evidence="2" type="ORF">So717_15490</name>
</gene>
<dbReference type="Pfam" id="PF13412">
    <property type="entry name" value="HTH_24"/>
    <property type="match status" value="1"/>
</dbReference>
<accession>A0A640VU92</accession>
<evidence type="ECO:0000313" key="3">
    <source>
        <dbReference type="Proteomes" id="UP000436522"/>
    </source>
</evidence>
<comment type="caution">
    <text evidence="2">The sequence shown here is derived from an EMBL/GenBank/DDBJ whole genome shotgun (WGS) entry which is preliminary data.</text>
</comment>
<dbReference type="InterPro" id="IPR036388">
    <property type="entry name" value="WH-like_DNA-bd_sf"/>
</dbReference>
<keyword evidence="2" id="KW-0808">Transferase</keyword>
<organism evidence="2 3">
    <name type="scientific">Roseobacter cerasinus</name>
    <dbReference type="NCBI Taxonomy" id="2602289"/>
    <lineage>
        <taxon>Bacteria</taxon>
        <taxon>Pseudomonadati</taxon>
        <taxon>Pseudomonadota</taxon>
        <taxon>Alphaproteobacteria</taxon>
        <taxon>Rhodobacterales</taxon>
        <taxon>Roseobacteraceae</taxon>
        <taxon>Roseobacter</taxon>
    </lineage>
</organism>
<dbReference type="EMBL" id="BLIV01000003">
    <property type="protein sequence ID" value="GFE49796.1"/>
    <property type="molecule type" value="Genomic_DNA"/>
</dbReference>
<evidence type="ECO:0000256" key="1">
    <source>
        <dbReference type="ARBA" id="ARBA00006479"/>
    </source>
</evidence>
<proteinExistence type="inferred from homology"/>
<dbReference type="PANTHER" id="PTHR18964:SF149">
    <property type="entry name" value="BIFUNCTIONAL UDP-N-ACETYLGLUCOSAMINE 2-EPIMERASE_N-ACETYLMANNOSAMINE KINASE"/>
    <property type="match status" value="1"/>
</dbReference>
<dbReference type="Pfam" id="PF00480">
    <property type="entry name" value="ROK"/>
    <property type="match status" value="1"/>
</dbReference>
<dbReference type="SUPFAM" id="SSF53067">
    <property type="entry name" value="Actin-like ATPase domain"/>
    <property type="match status" value="1"/>
</dbReference>
<dbReference type="AlphaFoldDB" id="A0A640VU92"/>